<protein>
    <submittedName>
        <fullName evidence="2">Uncharacterized protein</fullName>
    </submittedName>
</protein>
<keyword evidence="1" id="KW-0812">Transmembrane</keyword>
<keyword evidence="1" id="KW-1133">Transmembrane helix</keyword>
<keyword evidence="1" id="KW-0472">Membrane</keyword>
<evidence type="ECO:0000313" key="2">
    <source>
        <dbReference type="EMBL" id="PAV62842.1"/>
    </source>
</evidence>
<proteinExistence type="predicted"/>
<evidence type="ECO:0000256" key="1">
    <source>
        <dbReference type="SAM" id="Phobius"/>
    </source>
</evidence>
<keyword evidence="3" id="KW-1185">Reference proteome</keyword>
<gene>
    <name evidence="2" type="ORF">WR25_08115</name>
</gene>
<organism evidence="2 3">
    <name type="scientific">Diploscapter pachys</name>
    <dbReference type="NCBI Taxonomy" id="2018661"/>
    <lineage>
        <taxon>Eukaryota</taxon>
        <taxon>Metazoa</taxon>
        <taxon>Ecdysozoa</taxon>
        <taxon>Nematoda</taxon>
        <taxon>Chromadorea</taxon>
        <taxon>Rhabditida</taxon>
        <taxon>Rhabditina</taxon>
        <taxon>Rhabditomorpha</taxon>
        <taxon>Rhabditoidea</taxon>
        <taxon>Rhabditidae</taxon>
        <taxon>Diploscapter</taxon>
    </lineage>
</organism>
<feature type="transmembrane region" description="Helical" evidence="1">
    <location>
        <begin position="46"/>
        <end position="64"/>
    </location>
</feature>
<dbReference type="OrthoDB" id="5847726at2759"/>
<feature type="transmembrane region" description="Helical" evidence="1">
    <location>
        <begin position="148"/>
        <end position="168"/>
    </location>
</feature>
<accession>A0A2A2JMS8</accession>
<comment type="caution">
    <text evidence="2">The sequence shown here is derived from an EMBL/GenBank/DDBJ whole genome shotgun (WGS) entry which is preliminary data.</text>
</comment>
<dbReference type="Proteomes" id="UP000218231">
    <property type="component" value="Unassembled WGS sequence"/>
</dbReference>
<feature type="transmembrane region" description="Helical" evidence="1">
    <location>
        <begin position="70"/>
        <end position="86"/>
    </location>
</feature>
<feature type="transmembrane region" description="Helical" evidence="1">
    <location>
        <begin position="98"/>
        <end position="119"/>
    </location>
</feature>
<dbReference type="EMBL" id="LIAE01010343">
    <property type="protein sequence ID" value="PAV62842.1"/>
    <property type="molecule type" value="Genomic_DNA"/>
</dbReference>
<dbReference type="AlphaFoldDB" id="A0A2A2JMS8"/>
<evidence type="ECO:0000313" key="3">
    <source>
        <dbReference type="Proteomes" id="UP000218231"/>
    </source>
</evidence>
<sequence length="228" mass="26059">MCHFSSKMLFMNTRPLDELNQVERRPSKSPSQAAAETSSKMQMKRLAMCLLLFYLLVSIFPCIINYPVSLMALIVPVAAIILALCKMKDGSGTDTWPFTLIAVFGILLKIASVIAYIMIFPSKTDENLKARQQGGRDANSSNLAAHKIYFFIILLFIELFILLMGLCLKWHLLAFDNDKKSRNHKSNEMLNIVAEHFFILRIFYSQFKKYANQKLKYLLNNPDSAEAF</sequence>
<name>A0A2A2JMS8_9BILA</name>
<reference evidence="2 3" key="1">
    <citation type="journal article" date="2017" name="Curr. Biol.">
        <title>Genome architecture and evolution of a unichromosomal asexual nematode.</title>
        <authorList>
            <person name="Fradin H."/>
            <person name="Zegar C."/>
            <person name="Gutwein M."/>
            <person name="Lucas J."/>
            <person name="Kovtun M."/>
            <person name="Corcoran D."/>
            <person name="Baugh L.R."/>
            <person name="Kiontke K."/>
            <person name="Gunsalus K."/>
            <person name="Fitch D.H."/>
            <person name="Piano F."/>
        </authorList>
    </citation>
    <scope>NUCLEOTIDE SEQUENCE [LARGE SCALE GENOMIC DNA]</scope>
    <source>
        <strain evidence="2">PF1309</strain>
    </source>
</reference>